<feature type="transmembrane region" description="Helical" evidence="1">
    <location>
        <begin position="12"/>
        <end position="31"/>
    </location>
</feature>
<dbReference type="Gene3D" id="3.50.50.60">
    <property type="entry name" value="FAD/NAD(P)-binding domain"/>
    <property type="match status" value="1"/>
</dbReference>
<dbReference type="InterPro" id="IPR036188">
    <property type="entry name" value="FAD/NAD-bd_sf"/>
</dbReference>
<reference evidence="2" key="1">
    <citation type="submission" date="2018-05" db="EMBL/GenBank/DDBJ databases">
        <authorList>
            <person name="Lanie J.A."/>
            <person name="Ng W.-L."/>
            <person name="Kazmierczak K.M."/>
            <person name="Andrzejewski T.M."/>
            <person name="Davidsen T.M."/>
            <person name="Wayne K.J."/>
            <person name="Tettelin H."/>
            <person name="Glass J.I."/>
            <person name="Rusch D."/>
            <person name="Podicherti R."/>
            <person name="Tsui H.-C.T."/>
            <person name="Winkler M.E."/>
        </authorList>
    </citation>
    <scope>NUCLEOTIDE SEQUENCE</scope>
</reference>
<protein>
    <recommendedName>
        <fullName evidence="3">FAD dependent oxidoreductase domain-containing protein</fullName>
    </recommendedName>
</protein>
<gene>
    <name evidence="2" type="ORF">METZ01_LOCUS237643</name>
</gene>
<dbReference type="EMBL" id="UINC01060364">
    <property type="protein sequence ID" value="SVB84789.1"/>
    <property type="molecule type" value="Genomic_DNA"/>
</dbReference>
<evidence type="ECO:0000256" key="1">
    <source>
        <dbReference type="SAM" id="Phobius"/>
    </source>
</evidence>
<dbReference type="SUPFAM" id="SSF51905">
    <property type="entry name" value="FAD/NAD(P)-binding domain"/>
    <property type="match status" value="1"/>
</dbReference>
<organism evidence="2">
    <name type="scientific">marine metagenome</name>
    <dbReference type="NCBI Taxonomy" id="408172"/>
    <lineage>
        <taxon>unclassified sequences</taxon>
        <taxon>metagenomes</taxon>
        <taxon>ecological metagenomes</taxon>
    </lineage>
</organism>
<evidence type="ECO:0008006" key="3">
    <source>
        <dbReference type="Google" id="ProtNLM"/>
    </source>
</evidence>
<keyword evidence="1" id="KW-0812">Transmembrane</keyword>
<keyword evidence="1" id="KW-1133">Transmembrane helix</keyword>
<sequence>MPDHSNQIPSQVCVAVVGGGIVGSSVAYHLAKL</sequence>
<keyword evidence="1" id="KW-0472">Membrane</keyword>
<proteinExistence type="predicted"/>
<feature type="non-terminal residue" evidence="2">
    <location>
        <position position="33"/>
    </location>
</feature>
<evidence type="ECO:0000313" key="2">
    <source>
        <dbReference type="EMBL" id="SVB84789.1"/>
    </source>
</evidence>
<dbReference type="AlphaFoldDB" id="A0A382HCB1"/>
<accession>A0A382HCB1</accession>
<name>A0A382HCB1_9ZZZZ</name>